<evidence type="ECO:0000313" key="1">
    <source>
        <dbReference type="EMBL" id="CAR99195.1"/>
    </source>
</evidence>
<protein>
    <submittedName>
        <fullName evidence="1">Protein CBG25317</fullName>
    </submittedName>
</protein>
<organism evidence="1 2">
    <name type="scientific">Caenorhabditis briggsae</name>
    <dbReference type="NCBI Taxonomy" id="6238"/>
    <lineage>
        <taxon>Eukaryota</taxon>
        <taxon>Metazoa</taxon>
        <taxon>Ecdysozoa</taxon>
        <taxon>Nematoda</taxon>
        <taxon>Chromadorea</taxon>
        <taxon>Rhabditida</taxon>
        <taxon>Rhabditina</taxon>
        <taxon>Rhabditomorpha</taxon>
        <taxon>Rhabditoidea</taxon>
        <taxon>Rhabditidae</taxon>
        <taxon>Peloderinae</taxon>
        <taxon>Caenorhabditis</taxon>
    </lineage>
</organism>
<reference evidence="1 2" key="1">
    <citation type="journal article" date="2003" name="PLoS Biol.">
        <title>The genome sequence of Caenorhabditis briggsae: a platform for comparative genomics.</title>
        <authorList>
            <person name="Stein L.D."/>
            <person name="Bao Z."/>
            <person name="Blasiar D."/>
            <person name="Blumenthal T."/>
            <person name="Brent M.R."/>
            <person name="Chen N."/>
            <person name="Chinwalla A."/>
            <person name="Clarke L."/>
            <person name="Clee C."/>
            <person name="Coghlan A."/>
            <person name="Coulson A."/>
            <person name="D'Eustachio P."/>
            <person name="Fitch D.H."/>
            <person name="Fulton L.A."/>
            <person name="Fulton R.E."/>
            <person name="Griffiths-Jones S."/>
            <person name="Harris T.W."/>
            <person name="Hillier L.W."/>
            <person name="Kamath R."/>
            <person name="Kuwabara P.E."/>
            <person name="Mardis E.R."/>
            <person name="Marra M.A."/>
            <person name="Miner T.L."/>
            <person name="Minx P."/>
            <person name="Mullikin J.C."/>
            <person name="Plumb R.W."/>
            <person name="Rogers J."/>
            <person name="Schein J.E."/>
            <person name="Sohrmann M."/>
            <person name="Spieth J."/>
            <person name="Stajich J.E."/>
            <person name="Wei C."/>
            <person name="Willey D."/>
            <person name="Wilson R.K."/>
            <person name="Durbin R."/>
            <person name="Waterston R.H."/>
        </authorList>
    </citation>
    <scope>NUCLEOTIDE SEQUENCE [LARGE SCALE GENOMIC DNA]</scope>
    <source>
        <strain evidence="1 2">AF16</strain>
    </source>
</reference>
<gene>
    <name evidence="1" type="ORF">CBG25317</name>
    <name evidence="1" type="ORF">CBG_25317</name>
</gene>
<keyword evidence="2" id="KW-1185">Reference proteome</keyword>
<dbReference type="GeneID" id="68916810"/>
<dbReference type="EMBL" id="HE601064">
    <property type="protein sequence ID" value="CAR99195.1"/>
    <property type="molecule type" value="Genomic_DNA"/>
</dbReference>
<dbReference type="KEGG" id="cbr:CBG_25317"/>
<dbReference type="InParanoid" id="B6IH15"/>
<dbReference type="Proteomes" id="UP000008549">
    <property type="component" value="Unassembled WGS sequence"/>
</dbReference>
<sequence>MNFTQIYSNLSRI</sequence>
<dbReference type="RefSeq" id="XP_045098762.1">
    <property type="nucleotide sequence ID" value="XM_045235990.1"/>
</dbReference>
<reference evidence="1 2" key="2">
    <citation type="journal article" date="2011" name="PLoS Genet.">
        <title>Caenorhabditis briggsae recombinant inbred line genotypes reveal inter-strain incompatibility and the evolution of recombination.</title>
        <authorList>
            <person name="Ross J.A."/>
            <person name="Koboldt D.C."/>
            <person name="Staisch J.E."/>
            <person name="Chamberlin H.M."/>
            <person name="Gupta B.P."/>
            <person name="Miller R.D."/>
            <person name="Baird S.E."/>
            <person name="Haag E.S."/>
        </authorList>
    </citation>
    <scope>NUCLEOTIDE SEQUENCE [LARGE SCALE GENOMIC DNA]</scope>
    <source>
        <strain evidence="1 2">AF16</strain>
    </source>
</reference>
<evidence type="ECO:0000313" key="2">
    <source>
        <dbReference type="Proteomes" id="UP000008549"/>
    </source>
</evidence>
<name>B6IH15_CAEBR</name>
<dbReference type="CTD" id="68916810"/>
<proteinExistence type="predicted"/>
<accession>B6IH15</accession>